<comment type="caution">
    <text evidence="1">The sequence shown here is derived from an EMBL/GenBank/DDBJ whole genome shotgun (WGS) entry which is preliminary data.</text>
</comment>
<dbReference type="AlphaFoldDB" id="A0A9D1CW81"/>
<dbReference type="Proteomes" id="UP000824260">
    <property type="component" value="Unassembled WGS sequence"/>
</dbReference>
<organism evidence="1 2">
    <name type="scientific">Candidatus Pullichristensenella stercorigallinarum</name>
    <dbReference type="NCBI Taxonomy" id="2840909"/>
    <lineage>
        <taxon>Bacteria</taxon>
        <taxon>Bacillati</taxon>
        <taxon>Bacillota</taxon>
        <taxon>Clostridia</taxon>
        <taxon>Candidatus Pullichristensenella</taxon>
    </lineage>
</organism>
<evidence type="ECO:0000313" key="1">
    <source>
        <dbReference type="EMBL" id="HIQ81979.1"/>
    </source>
</evidence>
<dbReference type="SUPFAM" id="SSF82171">
    <property type="entry name" value="DPP6 N-terminal domain-like"/>
    <property type="match status" value="1"/>
</dbReference>
<evidence type="ECO:0000313" key="2">
    <source>
        <dbReference type="Proteomes" id="UP000824260"/>
    </source>
</evidence>
<name>A0A9D1CW81_9FIRM</name>
<proteinExistence type="predicted"/>
<dbReference type="EMBL" id="DVFZ01000028">
    <property type="protein sequence ID" value="HIQ81979.1"/>
    <property type="molecule type" value="Genomic_DNA"/>
</dbReference>
<gene>
    <name evidence="1" type="ORF">IAA52_02625</name>
</gene>
<sequence length="234" mass="26437">MKNFWSYIQNNRFAVGCTGQSVYVYDPEGRELACFCGLKYAYVPLFCPQKPLLAIKSTEPWLAFYDLGHLTLLQKLCLRKPNHQSQDAGCCFTKDGEAFINLEYQNDLTSHLVVYDTREFAEQARLFAGERLVLGYVEPAADGDGCFLLGYERPETINNIEDNFYFVARLSPQGGLKRRALSAERYFELSRLKAWELSGFTAKKAQWTFVPPEEPSPEPKAVPLESVFAAAGGD</sequence>
<reference evidence="1" key="1">
    <citation type="submission" date="2020-10" db="EMBL/GenBank/DDBJ databases">
        <authorList>
            <person name="Gilroy R."/>
        </authorList>
    </citation>
    <scope>NUCLEOTIDE SEQUENCE</scope>
    <source>
        <strain evidence="1">ChiSjej6B24-2974</strain>
    </source>
</reference>
<reference evidence="1" key="2">
    <citation type="journal article" date="2021" name="PeerJ">
        <title>Extensive microbial diversity within the chicken gut microbiome revealed by metagenomics and culture.</title>
        <authorList>
            <person name="Gilroy R."/>
            <person name="Ravi A."/>
            <person name="Getino M."/>
            <person name="Pursley I."/>
            <person name="Horton D.L."/>
            <person name="Alikhan N.F."/>
            <person name="Baker D."/>
            <person name="Gharbi K."/>
            <person name="Hall N."/>
            <person name="Watson M."/>
            <person name="Adriaenssens E.M."/>
            <person name="Foster-Nyarko E."/>
            <person name="Jarju S."/>
            <person name="Secka A."/>
            <person name="Antonio M."/>
            <person name="Oren A."/>
            <person name="Chaudhuri R.R."/>
            <person name="La Ragione R."/>
            <person name="Hildebrand F."/>
            <person name="Pallen M.J."/>
        </authorList>
    </citation>
    <scope>NUCLEOTIDE SEQUENCE</scope>
    <source>
        <strain evidence="1">ChiSjej6B24-2974</strain>
    </source>
</reference>
<accession>A0A9D1CW81</accession>
<protein>
    <submittedName>
        <fullName evidence="1">Uncharacterized protein</fullName>
    </submittedName>
</protein>